<reference evidence="2" key="1">
    <citation type="submission" date="2021-02" db="EMBL/GenBank/DDBJ databases">
        <authorList>
            <person name="Nowell W R."/>
        </authorList>
    </citation>
    <scope>NUCLEOTIDE SEQUENCE</scope>
</reference>
<proteinExistence type="predicted"/>
<dbReference type="InterPro" id="IPR000210">
    <property type="entry name" value="BTB/POZ_dom"/>
</dbReference>
<evidence type="ECO:0000259" key="1">
    <source>
        <dbReference type="Pfam" id="PF00651"/>
    </source>
</evidence>
<dbReference type="EMBL" id="CAJNOK010004901">
    <property type="protein sequence ID" value="CAF0953728.1"/>
    <property type="molecule type" value="Genomic_DNA"/>
</dbReference>
<evidence type="ECO:0000313" key="3">
    <source>
        <dbReference type="EMBL" id="CAF3727288.1"/>
    </source>
</evidence>
<dbReference type="Pfam" id="PF00651">
    <property type="entry name" value="BTB"/>
    <property type="match status" value="1"/>
</dbReference>
<dbReference type="AlphaFoldDB" id="A0A8S2DFH0"/>
<dbReference type="Proteomes" id="UP000682733">
    <property type="component" value="Unassembled WGS sequence"/>
</dbReference>
<dbReference type="InterPro" id="IPR011333">
    <property type="entry name" value="SKP1/BTB/POZ_sf"/>
</dbReference>
<dbReference type="SUPFAM" id="SSF54695">
    <property type="entry name" value="POZ domain"/>
    <property type="match status" value="1"/>
</dbReference>
<name>A0A8S2DFH0_9BILA</name>
<accession>A0A8S2DFH0</accession>
<evidence type="ECO:0000313" key="4">
    <source>
        <dbReference type="Proteomes" id="UP000677228"/>
    </source>
</evidence>
<comment type="caution">
    <text evidence="2">The sequence shown here is derived from an EMBL/GenBank/DDBJ whole genome shotgun (WGS) entry which is preliminary data.</text>
</comment>
<dbReference type="EMBL" id="CAJOBA010004906">
    <property type="protein sequence ID" value="CAF3727288.1"/>
    <property type="molecule type" value="Genomic_DNA"/>
</dbReference>
<dbReference type="Gene3D" id="3.30.710.10">
    <property type="entry name" value="Potassium Channel Kv1.1, Chain A"/>
    <property type="match status" value="1"/>
</dbReference>
<evidence type="ECO:0000313" key="2">
    <source>
        <dbReference type="EMBL" id="CAF0953728.1"/>
    </source>
</evidence>
<sequence>MSSTILTEQLLSGFTKANLLANIRSSATSDIGDHQTNFNHEKNIKINNNAILNASQQRSTNKRKLFISLENNDVEEFFYNTHPFSDLTLIVQATASKIFQSYLQDNLDTIEILDVTPNETIEMLKFLYPQFECTINNDNVTVLLILSQRFELELMHSACRTFILLYLSKLEHIDLYDTVDGNKFNELIELDDGCRLSVGYILGVLTTWFREFYFSNDQIALKPLIIKLSQCSVRSFLSLNGFIDLEWTIKSKLFQIRAKYLESIMENRY</sequence>
<dbReference type="Proteomes" id="UP000677228">
    <property type="component" value="Unassembled WGS sequence"/>
</dbReference>
<dbReference type="CDD" id="cd18186">
    <property type="entry name" value="BTB_POZ_ZBTB_KLHL-like"/>
    <property type="match status" value="1"/>
</dbReference>
<organism evidence="2 4">
    <name type="scientific">Didymodactylos carnosus</name>
    <dbReference type="NCBI Taxonomy" id="1234261"/>
    <lineage>
        <taxon>Eukaryota</taxon>
        <taxon>Metazoa</taxon>
        <taxon>Spiralia</taxon>
        <taxon>Gnathifera</taxon>
        <taxon>Rotifera</taxon>
        <taxon>Eurotatoria</taxon>
        <taxon>Bdelloidea</taxon>
        <taxon>Philodinida</taxon>
        <taxon>Philodinidae</taxon>
        <taxon>Didymodactylos</taxon>
    </lineage>
</organism>
<protein>
    <recommendedName>
        <fullName evidence="1">BTB domain-containing protein</fullName>
    </recommendedName>
</protein>
<feature type="domain" description="BTB" evidence="1">
    <location>
        <begin position="93"/>
        <end position="163"/>
    </location>
</feature>
<gene>
    <name evidence="2" type="ORF">OVA965_LOCUS12275</name>
    <name evidence="3" type="ORF">TMI583_LOCUS12279</name>
</gene>